<dbReference type="HAMAP" id="MF_01363">
    <property type="entry name" value="Ribosomal_bL21"/>
    <property type="match status" value="1"/>
</dbReference>
<keyword evidence="5" id="KW-0687">Ribonucleoprotein</keyword>
<dbReference type="SUPFAM" id="SSF141091">
    <property type="entry name" value="L21p-like"/>
    <property type="match status" value="1"/>
</dbReference>
<dbReference type="PANTHER" id="PTHR21349">
    <property type="entry name" value="50S RIBOSOMAL PROTEIN L21"/>
    <property type="match status" value="1"/>
</dbReference>
<evidence type="ECO:0000256" key="3">
    <source>
        <dbReference type="ARBA" id="ARBA00022884"/>
    </source>
</evidence>
<keyword evidence="2" id="KW-0699">rRNA-binding</keyword>
<evidence type="ECO:0000256" key="2">
    <source>
        <dbReference type="ARBA" id="ARBA00022730"/>
    </source>
</evidence>
<organism evidence="6">
    <name type="scientific">hydrothermal vent metagenome</name>
    <dbReference type="NCBI Taxonomy" id="652676"/>
    <lineage>
        <taxon>unclassified sequences</taxon>
        <taxon>metagenomes</taxon>
        <taxon>ecological metagenomes</taxon>
    </lineage>
</organism>
<proteinExistence type="inferred from homology"/>
<keyword evidence="3" id="KW-0694">RNA-binding</keyword>
<dbReference type="GO" id="GO:1990904">
    <property type="term" value="C:ribonucleoprotein complex"/>
    <property type="evidence" value="ECO:0007669"/>
    <property type="project" value="UniProtKB-KW"/>
</dbReference>
<gene>
    <name evidence="6" type="ORF">MNBD_NITROSPINAE01-235</name>
</gene>
<dbReference type="GO" id="GO:0019843">
    <property type="term" value="F:rRNA binding"/>
    <property type="evidence" value="ECO:0007669"/>
    <property type="project" value="UniProtKB-KW"/>
</dbReference>
<dbReference type="GO" id="GO:0006412">
    <property type="term" value="P:translation"/>
    <property type="evidence" value="ECO:0007669"/>
    <property type="project" value="InterPro"/>
</dbReference>
<dbReference type="PROSITE" id="PS01169">
    <property type="entry name" value="RIBOSOMAL_L21"/>
    <property type="match status" value="1"/>
</dbReference>
<evidence type="ECO:0000256" key="1">
    <source>
        <dbReference type="ARBA" id="ARBA00008563"/>
    </source>
</evidence>
<comment type="similarity">
    <text evidence="1">Belongs to the bacterial ribosomal protein bL21 family.</text>
</comment>
<dbReference type="PANTHER" id="PTHR21349:SF0">
    <property type="entry name" value="LARGE RIBOSOMAL SUBUNIT PROTEIN BL21M"/>
    <property type="match status" value="1"/>
</dbReference>
<dbReference type="AlphaFoldDB" id="A0A3B1BLW7"/>
<dbReference type="GO" id="GO:0005737">
    <property type="term" value="C:cytoplasm"/>
    <property type="evidence" value="ECO:0007669"/>
    <property type="project" value="UniProtKB-ARBA"/>
</dbReference>
<dbReference type="GO" id="GO:0003735">
    <property type="term" value="F:structural constituent of ribosome"/>
    <property type="evidence" value="ECO:0007669"/>
    <property type="project" value="InterPro"/>
</dbReference>
<accession>A0A3B1BLW7</accession>
<dbReference type="InterPro" id="IPR036164">
    <property type="entry name" value="bL21-like_sf"/>
</dbReference>
<dbReference type="InterPro" id="IPR018258">
    <property type="entry name" value="Ribosomal_bL21_CS"/>
</dbReference>
<reference evidence="6" key="1">
    <citation type="submission" date="2018-06" db="EMBL/GenBank/DDBJ databases">
        <authorList>
            <person name="Zhirakovskaya E."/>
        </authorList>
    </citation>
    <scope>NUCLEOTIDE SEQUENCE</scope>
</reference>
<dbReference type="EMBL" id="UOGC01000086">
    <property type="protein sequence ID" value="VAX19336.1"/>
    <property type="molecule type" value="Genomic_DNA"/>
</dbReference>
<evidence type="ECO:0000313" key="6">
    <source>
        <dbReference type="EMBL" id="VAX19336.1"/>
    </source>
</evidence>
<dbReference type="InterPro" id="IPR028909">
    <property type="entry name" value="bL21-like"/>
</dbReference>
<keyword evidence="4 6" id="KW-0689">Ribosomal protein</keyword>
<dbReference type="GO" id="GO:0005840">
    <property type="term" value="C:ribosome"/>
    <property type="evidence" value="ECO:0007669"/>
    <property type="project" value="UniProtKB-KW"/>
</dbReference>
<dbReference type="NCBIfam" id="TIGR00061">
    <property type="entry name" value="L21"/>
    <property type="match status" value="1"/>
</dbReference>
<sequence length="102" mass="11032">MYAVLKTGGKQYKVEKGDLIDVEKLDGDVGSTVELAEVLMTGGEGDPEVGTPLLEGKKVEAKIVSQGKGDKIIILKHRRRKDSRVKTGHRQSLTTLEITSVG</sequence>
<name>A0A3B1BLW7_9ZZZZ</name>
<dbReference type="Pfam" id="PF00829">
    <property type="entry name" value="Ribosomal_L21p"/>
    <property type="match status" value="1"/>
</dbReference>
<dbReference type="InterPro" id="IPR001787">
    <property type="entry name" value="Ribosomal_bL21"/>
</dbReference>
<evidence type="ECO:0000256" key="5">
    <source>
        <dbReference type="ARBA" id="ARBA00023274"/>
    </source>
</evidence>
<evidence type="ECO:0000256" key="4">
    <source>
        <dbReference type="ARBA" id="ARBA00022980"/>
    </source>
</evidence>
<protein>
    <submittedName>
        <fullName evidence="6">LSU ribosomal protein L21p</fullName>
    </submittedName>
</protein>